<feature type="region of interest" description="Disordered" evidence="4">
    <location>
        <begin position="265"/>
        <end position="286"/>
    </location>
</feature>
<evidence type="ECO:0000256" key="2">
    <source>
        <dbReference type="ARBA" id="ARBA00023125"/>
    </source>
</evidence>
<keyword evidence="2" id="KW-0238">DNA-binding</keyword>
<dbReference type="Gene3D" id="3.40.50.1390">
    <property type="entry name" value="Resolvase, N-terminal catalytic domain"/>
    <property type="match status" value="1"/>
</dbReference>
<reference evidence="6" key="1">
    <citation type="submission" date="2021-03" db="EMBL/GenBank/DDBJ databases">
        <title>Genomic Encyclopedia of Type Strains, Phase IV (KMG-IV): sequencing the most valuable type-strain genomes for metagenomic binning, comparative biology and taxonomic classification.</title>
        <authorList>
            <person name="Goeker M."/>
        </authorList>
    </citation>
    <scope>NUCLEOTIDE SEQUENCE</scope>
    <source>
        <strain evidence="6">DSM 26232</strain>
    </source>
</reference>
<evidence type="ECO:0000259" key="5">
    <source>
        <dbReference type="PROSITE" id="PS51736"/>
    </source>
</evidence>
<proteinExistence type="predicted"/>
<keyword evidence="7" id="KW-1185">Reference proteome</keyword>
<feature type="domain" description="Resolvase/invertase-type recombinase catalytic" evidence="5">
    <location>
        <begin position="3"/>
        <end position="154"/>
    </location>
</feature>
<dbReference type="PANTHER" id="PTHR30461:SF2">
    <property type="entry name" value="SERINE RECOMBINASE PINE-RELATED"/>
    <property type="match status" value="1"/>
</dbReference>
<sequence length="303" mass="33707">MAQVGLYARVSTEEQDVERQINEAREYATNEFDDPDIRLYPDVISGVDEGRGEEYERLWNDIDAGDLDLVVVHELSRVSRLGAGAIHELLEHSLANDTSVKDLEVGLEVNLDDSPVTNAVKQMIAGLMGDLARVEHKQKLRRINSGIRAAQDAGKWTGRPPKGFRVDDNGVLRVEPAEFLATRRALERIGSGEPISEVSDDTGIANSTLRHLRDDRRDLYFYGEADDDRVDEALDEVRPLSDPDVDDAGDLEARVDQLEALLQGNMGRPGADEEEPENGCPNCERESFASREEWEAHIIACEG</sequence>
<dbReference type="InterPro" id="IPR036162">
    <property type="entry name" value="Resolvase-like_N_sf"/>
</dbReference>
<evidence type="ECO:0000256" key="4">
    <source>
        <dbReference type="SAM" id="MobiDB-lite"/>
    </source>
</evidence>
<keyword evidence="1" id="KW-0229">DNA integration</keyword>
<comment type="caution">
    <text evidence="6">The sequence shown here is derived from an EMBL/GenBank/DDBJ whole genome shotgun (WGS) entry which is preliminary data.</text>
</comment>
<dbReference type="PANTHER" id="PTHR30461">
    <property type="entry name" value="DNA-INVERTASE FROM LAMBDOID PROPHAGE"/>
    <property type="match status" value="1"/>
</dbReference>
<evidence type="ECO:0000313" key="6">
    <source>
        <dbReference type="EMBL" id="MBP1987227.1"/>
    </source>
</evidence>
<accession>A0A8T4GW60</accession>
<dbReference type="InterPro" id="IPR006119">
    <property type="entry name" value="Resolv_N"/>
</dbReference>
<dbReference type="GO" id="GO:0003677">
    <property type="term" value="F:DNA binding"/>
    <property type="evidence" value="ECO:0007669"/>
    <property type="project" value="UniProtKB-KW"/>
</dbReference>
<dbReference type="OrthoDB" id="24728at2157"/>
<dbReference type="RefSeq" id="WP_209491497.1">
    <property type="nucleotide sequence ID" value="NZ_JAGGLC010000003.1"/>
</dbReference>
<dbReference type="SUPFAM" id="SSF53041">
    <property type="entry name" value="Resolvase-like"/>
    <property type="match status" value="1"/>
</dbReference>
<dbReference type="GO" id="GO:0000150">
    <property type="term" value="F:DNA strand exchange activity"/>
    <property type="evidence" value="ECO:0007669"/>
    <property type="project" value="InterPro"/>
</dbReference>
<dbReference type="GO" id="GO:0015074">
    <property type="term" value="P:DNA integration"/>
    <property type="evidence" value="ECO:0007669"/>
    <property type="project" value="UniProtKB-KW"/>
</dbReference>
<dbReference type="InterPro" id="IPR050639">
    <property type="entry name" value="SSR_resolvase"/>
</dbReference>
<dbReference type="SMART" id="SM00857">
    <property type="entry name" value="Resolvase"/>
    <property type="match status" value="1"/>
</dbReference>
<evidence type="ECO:0000313" key="7">
    <source>
        <dbReference type="Proteomes" id="UP000823736"/>
    </source>
</evidence>
<dbReference type="Pfam" id="PF00239">
    <property type="entry name" value="Resolvase"/>
    <property type="match status" value="1"/>
</dbReference>
<protein>
    <submittedName>
        <fullName evidence="6">DNA invertase Pin-like site-specific DNA recombinase</fullName>
    </submittedName>
</protein>
<dbReference type="Proteomes" id="UP000823736">
    <property type="component" value="Unassembled WGS sequence"/>
</dbReference>
<evidence type="ECO:0000256" key="3">
    <source>
        <dbReference type="ARBA" id="ARBA00023172"/>
    </source>
</evidence>
<dbReference type="AlphaFoldDB" id="A0A8T4GW60"/>
<keyword evidence="3" id="KW-0233">DNA recombination</keyword>
<dbReference type="EMBL" id="JAGGLC010000003">
    <property type="protein sequence ID" value="MBP1987227.1"/>
    <property type="molecule type" value="Genomic_DNA"/>
</dbReference>
<dbReference type="PROSITE" id="PS51736">
    <property type="entry name" value="RECOMBINASES_3"/>
    <property type="match status" value="1"/>
</dbReference>
<gene>
    <name evidence="6" type="ORF">J2753_001725</name>
</gene>
<organism evidence="6 7">
    <name type="scientific">Halolamina salifodinae</name>
    <dbReference type="NCBI Taxonomy" id="1202767"/>
    <lineage>
        <taxon>Archaea</taxon>
        <taxon>Methanobacteriati</taxon>
        <taxon>Methanobacteriota</taxon>
        <taxon>Stenosarchaea group</taxon>
        <taxon>Halobacteria</taxon>
        <taxon>Halobacteriales</taxon>
        <taxon>Haloferacaceae</taxon>
    </lineage>
</organism>
<name>A0A8T4GW60_9EURY</name>
<evidence type="ECO:0000256" key="1">
    <source>
        <dbReference type="ARBA" id="ARBA00022908"/>
    </source>
</evidence>
<dbReference type="PROSITE" id="PS00397">
    <property type="entry name" value="RECOMBINASES_1"/>
    <property type="match status" value="1"/>
</dbReference>
<dbReference type="InterPro" id="IPR006118">
    <property type="entry name" value="Recombinase_CS"/>
</dbReference>